<organism evidence="1 2">
    <name type="scientific">Paralimibaculum aggregatum</name>
    <dbReference type="NCBI Taxonomy" id="3036245"/>
    <lineage>
        <taxon>Bacteria</taxon>
        <taxon>Pseudomonadati</taxon>
        <taxon>Pseudomonadota</taxon>
        <taxon>Alphaproteobacteria</taxon>
        <taxon>Rhodobacterales</taxon>
        <taxon>Paracoccaceae</taxon>
        <taxon>Paralimibaculum</taxon>
    </lineage>
</organism>
<evidence type="ECO:0000313" key="1">
    <source>
        <dbReference type="EMBL" id="GMG81455.1"/>
    </source>
</evidence>
<accession>A0ABQ6LGV5</accession>
<keyword evidence="2" id="KW-1185">Reference proteome</keyword>
<gene>
    <name evidence="1" type="ORF">LNKW23_06680</name>
</gene>
<comment type="caution">
    <text evidence="1">The sequence shown here is derived from an EMBL/GenBank/DDBJ whole genome shotgun (WGS) entry which is preliminary data.</text>
</comment>
<dbReference type="EMBL" id="BSYI01000004">
    <property type="protein sequence ID" value="GMG81455.1"/>
    <property type="molecule type" value="Genomic_DNA"/>
</dbReference>
<reference evidence="1 2" key="1">
    <citation type="submission" date="2023-04" db="EMBL/GenBank/DDBJ databases">
        <title>Marinoamorphus aggregata gen. nov., sp. Nov., isolate from tissue of brittle star Ophioplocus japonicus.</title>
        <authorList>
            <person name="Kawano K."/>
            <person name="Sawayama S."/>
            <person name="Nakagawa S."/>
        </authorList>
    </citation>
    <scope>NUCLEOTIDE SEQUENCE [LARGE SCALE GENOMIC DNA]</scope>
    <source>
        <strain evidence="1 2">NKW23</strain>
    </source>
</reference>
<dbReference type="Proteomes" id="UP001239909">
    <property type="component" value="Unassembled WGS sequence"/>
</dbReference>
<evidence type="ECO:0000313" key="2">
    <source>
        <dbReference type="Proteomes" id="UP001239909"/>
    </source>
</evidence>
<protein>
    <submittedName>
        <fullName evidence="1">Uncharacterized protein</fullName>
    </submittedName>
</protein>
<name>A0ABQ6LGV5_9RHOB</name>
<proteinExistence type="predicted"/>
<sequence length="120" mass="13367">MPPEREGGRAVHHITSGGYAQFPGGNRHRVTLGALRDEQLRDRLRTIWTDPMALDPSRTAARVTREIARHLAGLGKWTDAAGWGHPPHRFTELQADDSVMRDQARGCRGRQRPIPIVCGS</sequence>